<dbReference type="GO" id="GO:0005886">
    <property type="term" value="C:plasma membrane"/>
    <property type="evidence" value="ECO:0007669"/>
    <property type="project" value="UniProtKB-SubCell"/>
</dbReference>
<dbReference type="PANTHER" id="PTHR30462:SF2">
    <property type="entry name" value="INTERMEMBRANE TRANSPORT PROTEIN PQIB"/>
    <property type="match status" value="1"/>
</dbReference>
<reference evidence="9 10" key="1">
    <citation type="submission" date="2016-03" db="EMBL/GenBank/DDBJ databases">
        <authorList>
            <person name="Ploux O."/>
        </authorList>
    </citation>
    <scope>NUCLEOTIDE SEQUENCE [LARGE SCALE GENOMIC DNA]</scope>
    <source>
        <strain evidence="9 10">R0</strain>
    </source>
</reference>
<dbReference type="InterPro" id="IPR003399">
    <property type="entry name" value="Mce/MlaD"/>
</dbReference>
<dbReference type="AlphaFoldDB" id="A0A150WPV0"/>
<evidence type="ECO:0000256" key="1">
    <source>
        <dbReference type="ARBA" id="ARBA00004533"/>
    </source>
</evidence>
<dbReference type="OrthoDB" id="5290803at2"/>
<protein>
    <recommendedName>
        <fullName evidence="8">Mce/MlaD domain-containing protein</fullName>
    </recommendedName>
</protein>
<keyword evidence="4 7" id="KW-0812">Transmembrane</keyword>
<dbReference type="InterPro" id="IPR051800">
    <property type="entry name" value="PqiA-PqiB_transport"/>
</dbReference>
<evidence type="ECO:0000259" key="8">
    <source>
        <dbReference type="Pfam" id="PF02470"/>
    </source>
</evidence>
<dbReference type="Pfam" id="PF02470">
    <property type="entry name" value="MlaD"/>
    <property type="match status" value="2"/>
</dbReference>
<gene>
    <name evidence="9" type="ORF">AZI86_05045</name>
</gene>
<evidence type="ECO:0000256" key="6">
    <source>
        <dbReference type="ARBA" id="ARBA00023136"/>
    </source>
</evidence>
<sequence length="286" mass="32049">MKIEREISNVKSSWYVWLFPLFAIIICGWLLYQHMAEQGPKIKIFFEDGANLQPEKTRIRYRGVSIGLVKKVEISPDGKRVVAHAMLEKSAEHFAVKGSKFWIVSPKVSFQGVTGLETLIEGNYIAAQPGKEDSAQEYEFDGKVDLESDDPLEDTVAYNLEATNVESITVGDSVTFRGLKIGSVSRVTLSKTSQTILVRINIENKYIKVIRTNTVFWRKMAVKADLGLFKSEVKISSLDTLLRGGIDLFTPDTAGEIAKAGTRFALSDAPPKGWEKWNPKLEFPEK</sequence>
<keyword evidence="3" id="KW-0997">Cell inner membrane</keyword>
<dbReference type="RefSeq" id="WP_061833982.1">
    <property type="nucleotide sequence ID" value="NZ_LUKE01000001.1"/>
</dbReference>
<evidence type="ECO:0000256" key="3">
    <source>
        <dbReference type="ARBA" id="ARBA00022519"/>
    </source>
</evidence>
<feature type="domain" description="Mce/MlaD" evidence="8">
    <location>
        <begin position="39"/>
        <end position="130"/>
    </location>
</feature>
<dbReference type="EMBL" id="LUKE01000001">
    <property type="protein sequence ID" value="KYG66418.1"/>
    <property type="molecule type" value="Genomic_DNA"/>
</dbReference>
<evidence type="ECO:0000313" key="10">
    <source>
        <dbReference type="Proteomes" id="UP000075320"/>
    </source>
</evidence>
<evidence type="ECO:0000256" key="5">
    <source>
        <dbReference type="ARBA" id="ARBA00022989"/>
    </source>
</evidence>
<organism evidence="9 10">
    <name type="scientific">Bdellovibrio bacteriovorus</name>
    <dbReference type="NCBI Taxonomy" id="959"/>
    <lineage>
        <taxon>Bacteria</taxon>
        <taxon>Pseudomonadati</taxon>
        <taxon>Bdellovibrionota</taxon>
        <taxon>Bdellovibrionia</taxon>
        <taxon>Bdellovibrionales</taxon>
        <taxon>Pseudobdellovibrionaceae</taxon>
        <taxon>Bdellovibrio</taxon>
    </lineage>
</organism>
<feature type="transmembrane region" description="Helical" evidence="7">
    <location>
        <begin position="12"/>
        <end position="32"/>
    </location>
</feature>
<dbReference type="Proteomes" id="UP000075320">
    <property type="component" value="Unassembled WGS sequence"/>
</dbReference>
<comment type="subcellular location">
    <subcellularLocation>
        <location evidence="1">Cell inner membrane</location>
    </subcellularLocation>
</comment>
<comment type="caution">
    <text evidence="9">The sequence shown here is derived from an EMBL/GenBank/DDBJ whole genome shotgun (WGS) entry which is preliminary data.</text>
</comment>
<keyword evidence="2" id="KW-1003">Cell membrane</keyword>
<evidence type="ECO:0000256" key="4">
    <source>
        <dbReference type="ARBA" id="ARBA00022692"/>
    </source>
</evidence>
<evidence type="ECO:0000256" key="7">
    <source>
        <dbReference type="SAM" id="Phobius"/>
    </source>
</evidence>
<keyword evidence="10" id="KW-1185">Reference proteome</keyword>
<proteinExistence type="predicted"/>
<name>A0A150WPV0_BDEBC</name>
<keyword evidence="6 7" id="KW-0472">Membrane</keyword>
<feature type="domain" description="Mce/MlaD" evidence="8">
    <location>
        <begin position="155"/>
        <end position="241"/>
    </location>
</feature>
<evidence type="ECO:0000256" key="2">
    <source>
        <dbReference type="ARBA" id="ARBA00022475"/>
    </source>
</evidence>
<evidence type="ECO:0000313" key="9">
    <source>
        <dbReference type="EMBL" id="KYG66418.1"/>
    </source>
</evidence>
<keyword evidence="5 7" id="KW-1133">Transmembrane helix</keyword>
<dbReference type="PANTHER" id="PTHR30462">
    <property type="entry name" value="INTERMEMBRANE TRANSPORT PROTEIN PQIB-RELATED"/>
    <property type="match status" value="1"/>
</dbReference>
<accession>A0A150WPV0</accession>